<dbReference type="Proteomes" id="UP000198729">
    <property type="component" value="Unassembled WGS sequence"/>
</dbReference>
<evidence type="ECO:0000313" key="2">
    <source>
        <dbReference type="EMBL" id="SCZ84498.1"/>
    </source>
</evidence>
<organism evidence="2 3">
    <name type="scientific">Nitrosomonas mobilis</name>
    <dbReference type="NCBI Taxonomy" id="51642"/>
    <lineage>
        <taxon>Bacteria</taxon>
        <taxon>Pseudomonadati</taxon>
        <taxon>Pseudomonadota</taxon>
        <taxon>Betaproteobacteria</taxon>
        <taxon>Nitrosomonadales</taxon>
        <taxon>Nitrosomonadaceae</taxon>
        <taxon>Nitrosomonas</taxon>
    </lineage>
</organism>
<evidence type="ECO:0000256" key="1">
    <source>
        <dbReference type="SAM" id="Phobius"/>
    </source>
</evidence>
<keyword evidence="1" id="KW-1133">Transmembrane helix</keyword>
<accession>A0A1G5SBL8</accession>
<dbReference type="AlphaFoldDB" id="A0A1G5SBL8"/>
<proteinExistence type="predicted"/>
<protein>
    <submittedName>
        <fullName evidence="2">Uncharacterized protein</fullName>
    </submittedName>
</protein>
<keyword evidence="1" id="KW-0472">Membrane</keyword>
<sequence>MILLHELLQFIQDNKPGAYFFLSYFLSLFIIFVDLTKFVIMKTKSTVFYKAEGDSMQLAVIDLIFDVIHCVISEV</sequence>
<dbReference type="STRING" id="51642.NSMM_190015"/>
<gene>
    <name evidence="2" type="ORF">NSMM_190015</name>
</gene>
<reference evidence="2 3" key="1">
    <citation type="submission" date="2016-10" db="EMBL/GenBank/DDBJ databases">
        <authorList>
            <person name="de Groot N.N."/>
        </authorList>
    </citation>
    <scope>NUCLEOTIDE SEQUENCE [LARGE SCALE GENOMIC DNA]</scope>
    <source>
        <strain evidence="2">1</strain>
    </source>
</reference>
<name>A0A1G5SBL8_9PROT</name>
<evidence type="ECO:0000313" key="3">
    <source>
        <dbReference type="Proteomes" id="UP000198729"/>
    </source>
</evidence>
<dbReference type="EMBL" id="FMWO01000024">
    <property type="protein sequence ID" value="SCZ84498.1"/>
    <property type="molecule type" value="Genomic_DNA"/>
</dbReference>
<keyword evidence="3" id="KW-1185">Reference proteome</keyword>
<keyword evidence="1" id="KW-0812">Transmembrane</keyword>
<feature type="transmembrane region" description="Helical" evidence="1">
    <location>
        <begin position="20"/>
        <end position="40"/>
    </location>
</feature>